<comment type="subcellular location">
    <subcellularLocation>
        <location evidence="1">Cell membrane</location>
        <topology evidence="1">Multi-pass membrane protein</topology>
    </subcellularLocation>
</comment>
<comment type="caution">
    <text evidence="10">The sequence shown here is derived from an EMBL/GenBank/DDBJ whole genome shotgun (WGS) entry which is preliminary data.</text>
</comment>
<evidence type="ECO:0000256" key="8">
    <source>
        <dbReference type="SAM" id="MobiDB-lite"/>
    </source>
</evidence>
<feature type="compositionally biased region" description="Gly residues" evidence="8">
    <location>
        <begin position="379"/>
        <end position="389"/>
    </location>
</feature>
<evidence type="ECO:0000256" key="5">
    <source>
        <dbReference type="ARBA" id="ARBA00022692"/>
    </source>
</evidence>
<protein>
    <submittedName>
        <fullName evidence="10">AI-2E family transporter</fullName>
    </submittedName>
</protein>
<dbReference type="Pfam" id="PF01594">
    <property type="entry name" value="AI-2E_transport"/>
    <property type="match status" value="1"/>
</dbReference>
<evidence type="ECO:0000256" key="3">
    <source>
        <dbReference type="ARBA" id="ARBA00022448"/>
    </source>
</evidence>
<dbReference type="PANTHER" id="PTHR21716">
    <property type="entry name" value="TRANSMEMBRANE PROTEIN"/>
    <property type="match status" value="1"/>
</dbReference>
<organism evidence="10 11">
    <name type="scientific">Nocardiopsis tropica</name>
    <dbReference type="NCBI Taxonomy" id="109330"/>
    <lineage>
        <taxon>Bacteria</taxon>
        <taxon>Bacillati</taxon>
        <taxon>Actinomycetota</taxon>
        <taxon>Actinomycetes</taxon>
        <taxon>Streptosporangiales</taxon>
        <taxon>Nocardiopsidaceae</taxon>
        <taxon>Nocardiopsis</taxon>
    </lineage>
</organism>
<feature type="transmembrane region" description="Helical" evidence="9">
    <location>
        <begin position="7"/>
        <end position="27"/>
    </location>
</feature>
<reference evidence="10 11" key="1">
    <citation type="submission" date="2023-07" db="EMBL/GenBank/DDBJ databases">
        <authorList>
            <person name="Girao M."/>
            <person name="Carvalho M.F."/>
        </authorList>
    </citation>
    <scope>NUCLEOTIDE SEQUENCE [LARGE SCALE GENOMIC DNA]</scope>
    <source>
        <strain evidence="10 11">66/93</strain>
    </source>
</reference>
<keyword evidence="6 9" id="KW-1133">Transmembrane helix</keyword>
<feature type="transmembrane region" description="Helical" evidence="9">
    <location>
        <begin position="65"/>
        <end position="87"/>
    </location>
</feature>
<evidence type="ECO:0000256" key="1">
    <source>
        <dbReference type="ARBA" id="ARBA00004651"/>
    </source>
</evidence>
<feature type="transmembrane region" description="Helical" evidence="9">
    <location>
        <begin position="33"/>
        <end position="53"/>
    </location>
</feature>
<keyword evidence="3" id="KW-0813">Transport</keyword>
<dbReference type="PANTHER" id="PTHR21716:SF53">
    <property type="entry name" value="PERMEASE PERM-RELATED"/>
    <property type="match status" value="1"/>
</dbReference>
<evidence type="ECO:0000256" key="4">
    <source>
        <dbReference type="ARBA" id="ARBA00022475"/>
    </source>
</evidence>
<evidence type="ECO:0000256" key="2">
    <source>
        <dbReference type="ARBA" id="ARBA00009773"/>
    </source>
</evidence>
<evidence type="ECO:0000313" key="10">
    <source>
        <dbReference type="EMBL" id="MEE2054214.1"/>
    </source>
</evidence>
<feature type="transmembrane region" description="Helical" evidence="9">
    <location>
        <begin position="143"/>
        <end position="168"/>
    </location>
</feature>
<dbReference type="RefSeq" id="WP_330161092.1">
    <property type="nucleotide sequence ID" value="NZ_BAAAJA010000008.1"/>
</dbReference>
<evidence type="ECO:0000256" key="9">
    <source>
        <dbReference type="SAM" id="Phobius"/>
    </source>
</evidence>
<name>A0ABU7KY52_9ACTN</name>
<keyword evidence="5 9" id="KW-0812">Transmembrane</keyword>
<feature type="transmembrane region" description="Helical" evidence="9">
    <location>
        <begin position="258"/>
        <end position="279"/>
    </location>
</feature>
<accession>A0ABU7KY52</accession>
<feature type="region of interest" description="Disordered" evidence="8">
    <location>
        <begin position="352"/>
        <end position="403"/>
    </location>
</feature>
<evidence type="ECO:0000256" key="6">
    <source>
        <dbReference type="ARBA" id="ARBA00022989"/>
    </source>
</evidence>
<feature type="transmembrane region" description="Helical" evidence="9">
    <location>
        <begin position="210"/>
        <end position="238"/>
    </location>
</feature>
<evidence type="ECO:0000256" key="7">
    <source>
        <dbReference type="ARBA" id="ARBA00023136"/>
    </source>
</evidence>
<keyword evidence="4" id="KW-1003">Cell membrane</keyword>
<comment type="similarity">
    <text evidence="2">Belongs to the autoinducer-2 exporter (AI-2E) (TC 2.A.86) family.</text>
</comment>
<sequence length="403" mass="43077">MPPWLPRAMMLAMWILTAFGIALWLFLRLQNLIVLLLISLFLALALEPAVNWLHRHRWPRGPATGAVMLLVMVLVVAFFSLLGSMLVGQVLAFASEVPAMIRAALHWVNTTFDTTYSPTTLLNEISSASGVVEQYASAIADNVWGAGTTVMVLLFNGLAIALFTFYLCADGPRFRRVICSVLPPRTQRETLRAWEIAIEKTGGYLYSRALLALICSGAHYAVLVVLDIPFAFALALWVGVLSQFIPTVGTYIGGAVPVLVALLVGVWPAVWVLVFVIVYQQFENYLLQPRITAKTLDMHPAVAFGSVLAGVAILDAPGALLALPMGASLQAFLSTYIRRYEVEEHHLLSAARAGEGPTADTGEAGDGGTPPGDDSGPGNDSGGDGGNATGTGERPGPTPPPQD</sequence>
<dbReference type="EMBL" id="JAUUCC010000100">
    <property type="protein sequence ID" value="MEE2054214.1"/>
    <property type="molecule type" value="Genomic_DNA"/>
</dbReference>
<gene>
    <name evidence="10" type="ORF">Q8A49_27315</name>
</gene>
<dbReference type="Proteomes" id="UP001348641">
    <property type="component" value="Unassembled WGS sequence"/>
</dbReference>
<proteinExistence type="inferred from homology"/>
<dbReference type="InterPro" id="IPR002549">
    <property type="entry name" value="AI-2E-like"/>
</dbReference>
<keyword evidence="7 9" id="KW-0472">Membrane</keyword>
<feature type="transmembrane region" description="Helical" evidence="9">
    <location>
        <begin position="300"/>
        <end position="323"/>
    </location>
</feature>
<evidence type="ECO:0000313" key="11">
    <source>
        <dbReference type="Proteomes" id="UP001348641"/>
    </source>
</evidence>